<dbReference type="Proteomes" id="UP000182077">
    <property type="component" value="Unassembled WGS sequence"/>
</dbReference>
<name>A0A1L8TIA6_9ENTE</name>
<proteinExistence type="predicted"/>
<evidence type="ECO:0000256" key="1">
    <source>
        <dbReference type="SAM" id="Coils"/>
    </source>
</evidence>
<evidence type="ECO:0000313" key="3">
    <source>
        <dbReference type="Proteomes" id="UP000182077"/>
    </source>
</evidence>
<feature type="coiled-coil region" evidence="1">
    <location>
        <begin position="91"/>
        <end position="118"/>
    </location>
</feature>
<evidence type="ECO:0000313" key="2">
    <source>
        <dbReference type="EMBL" id="OJG44020.1"/>
    </source>
</evidence>
<keyword evidence="3" id="KW-1185">Reference proteome</keyword>
<dbReference type="RefSeq" id="WP_071858574.1">
    <property type="nucleotide sequence ID" value="NZ_JBHSHK010000007.1"/>
</dbReference>
<keyword evidence="1" id="KW-0175">Coiled coil</keyword>
<comment type="caution">
    <text evidence="2">The sequence shown here is derived from an EMBL/GenBank/DDBJ whole genome shotgun (WGS) entry which is preliminary data.</text>
</comment>
<sequence length="123" mass="14943">MKEIKEKIYVKIADLIYSTEETKEIYRQKVAESKSYSELDELVKIIDDGEHHLKLIQQKLFKHLRSYIWKIQRLDYLPLKDKVFWTEQLIKAELEEEMDDLFRRVLKAEENAKNNRDNGWTII</sequence>
<accession>A0A1L8TIA6</accession>
<reference evidence="2 3" key="1">
    <citation type="submission" date="2014-12" db="EMBL/GenBank/DDBJ databases">
        <title>Draft genome sequences of 29 type strains of Enterococci.</title>
        <authorList>
            <person name="Zhong Z."/>
            <person name="Sun Z."/>
            <person name="Liu W."/>
            <person name="Zhang W."/>
            <person name="Zhang H."/>
        </authorList>
    </citation>
    <scope>NUCLEOTIDE SEQUENCE [LARGE SCALE GENOMIC DNA]</scope>
    <source>
        <strain evidence="2 3">DSM 17122</strain>
    </source>
</reference>
<dbReference type="EMBL" id="JXKQ01000012">
    <property type="protein sequence ID" value="OJG44020.1"/>
    <property type="molecule type" value="Genomic_DNA"/>
</dbReference>
<protein>
    <submittedName>
        <fullName evidence="2">Uncharacterized protein</fullName>
    </submittedName>
</protein>
<organism evidence="2 3">
    <name type="scientific">Enterococcus hermanniensis</name>
    <dbReference type="NCBI Taxonomy" id="249189"/>
    <lineage>
        <taxon>Bacteria</taxon>
        <taxon>Bacillati</taxon>
        <taxon>Bacillota</taxon>
        <taxon>Bacilli</taxon>
        <taxon>Lactobacillales</taxon>
        <taxon>Enterococcaceae</taxon>
        <taxon>Enterococcus</taxon>
    </lineage>
</organism>
<gene>
    <name evidence="2" type="ORF">RV04_GL000618</name>
</gene>
<dbReference type="AlphaFoldDB" id="A0A1L8TIA6"/>